<sequence>MVAEYNGRAGAWLIATTELARVGKDLDLAQYDTFAQHFDTLNSEHRLFFSGQGRSGLAAQMVAMRFMHMGLPAHFVGEATAPSVRDGDTLVLVSGSGKTPVSLNFAEVAKSEGAKVLLVTHQDSSPLREVADAALVLPVAGSTQFGGTLFEESALIVLDSIVLDQMHRRGVPAETMAYNHTNFL</sequence>
<evidence type="ECO:0000313" key="3">
    <source>
        <dbReference type="EMBL" id="MPV38029.1"/>
    </source>
</evidence>
<dbReference type="AlphaFoldDB" id="A0A6N7EIQ5"/>
<name>A0A6N7EIQ5_9MICO</name>
<reference evidence="3 4" key="1">
    <citation type="submission" date="2019-10" db="EMBL/GenBank/DDBJ databases">
        <title>Georgenia wutianyii sp. nov. and Georgenia yuyongxinii sp. nov. isolated from plateau pika (Ochotona curzoniae) in the Qinghai-Tibet plateau of China.</title>
        <authorList>
            <person name="Tian Z."/>
        </authorList>
    </citation>
    <scope>NUCLEOTIDE SEQUENCE [LARGE SCALE GENOMIC DNA]</scope>
    <source>
        <strain evidence="3 4">JCM 19765</strain>
    </source>
</reference>
<dbReference type="SUPFAM" id="SSF53697">
    <property type="entry name" value="SIS domain"/>
    <property type="match status" value="1"/>
</dbReference>
<dbReference type="InterPro" id="IPR001347">
    <property type="entry name" value="SIS_dom"/>
</dbReference>
<dbReference type="PROSITE" id="PS51464">
    <property type="entry name" value="SIS"/>
    <property type="match status" value="1"/>
</dbReference>
<comment type="similarity">
    <text evidence="1">Belongs to the SIS family. PHI subfamily.</text>
</comment>
<dbReference type="InterPro" id="IPR017552">
    <property type="entry name" value="PHI/rmpB"/>
</dbReference>
<comment type="caution">
    <text evidence="3">The sequence shown here is derived from an EMBL/GenBank/DDBJ whole genome shotgun (WGS) entry which is preliminary data.</text>
</comment>
<dbReference type="Gene3D" id="3.40.50.10490">
    <property type="entry name" value="Glucose-6-phosphate isomerase like protein, domain 1"/>
    <property type="match status" value="1"/>
</dbReference>
<dbReference type="Proteomes" id="UP000437709">
    <property type="component" value="Unassembled WGS sequence"/>
</dbReference>
<organism evidence="3 4">
    <name type="scientific">Georgenia subflava</name>
    <dbReference type="NCBI Taxonomy" id="1622177"/>
    <lineage>
        <taxon>Bacteria</taxon>
        <taxon>Bacillati</taxon>
        <taxon>Actinomycetota</taxon>
        <taxon>Actinomycetes</taxon>
        <taxon>Micrococcales</taxon>
        <taxon>Bogoriellaceae</taxon>
        <taxon>Georgenia</taxon>
    </lineage>
</organism>
<accession>A0A6N7EIQ5</accession>
<evidence type="ECO:0000256" key="1">
    <source>
        <dbReference type="ARBA" id="ARBA00009235"/>
    </source>
</evidence>
<dbReference type="GO" id="GO:1901135">
    <property type="term" value="P:carbohydrate derivative metabolic process"/>
    <property type="evidence" value="ECO:0007669"/>
    <property type="project" value="InterPro"/>
</dbReference>
<proteinExistence type="inferred from homology"/>
<dbReference type="InterPro" id="IPR046348">
    <property type="entry name" value="SIS_dom_sf"/>
</dbReference>
<evidence type="ECO:0000313" key="4">
    <source>
        <dbReference type="Proteomes" id="UP000437709"/>
    </source>
</evidence>
<feature type="domain" description="SIS" evidence="2">
    <location>
        <begin position="37"/>
        <end position="171"/>
    </location>
</feature>
<dbReference type="GO" id="GO:0016853">
    <property type="term" value="F:isomerase activity"/>
    <property type="evidence" value="ECO:0007669"/>
    <property type="project" value="InterPro"/>
</dbReference>
<evidence type="ECO:0000259" key="2">
    <source>
        <dbReference type="PROSITE" id="PS51464"/>
    </source>
</evidence>
<dbReference type="PANTHER" id="PTHR43443">
    <property type="entry name" value="3-HEXULOSE-6-PHOSPHATE ISOMERASE"/>
    <property type="match status" value="1"/>
</dbReference>
<protein>
    <submittedName>
        <fullName evidence="3">SIS domain-containing protein</fullName>
    </submittedName>
</protein>
<dbReference type="Pfam" id="PF01380">
    <property type="entry name" value="SIS"/>
    <property type="match status" value="1"/>
</dbReference>
<dbReference type="GO" id="GO:0097367">
    <property type="term" value="F:carbohydrate derivative binding"/>
    <property type="evidence" value="ECO:0007669"/>
    <property type="project" value="InterPro"/>
</dbReference>
<dbReference type="PANTHER" id="PTHR43443:SF1">
    <property type="entry name" value="3-HEXULOSE-6-PHOSPHATE ISOMERASE"/>
    <property type="match status" value="1"/>
</dbReference>
<dbReference type="EMBL" id="WHPC01000060">
    <property type="protein sequence ID" value="MPV38029.1"/>
    <property type="molecule type" value="Genomic_DNA"/>
</dbReference>
<gene>
    <name evidence="3" type="ORF">GB881_13405</name>
</gene>
<keyword evidence="4" id="KW-1185">Reference proteome</keyword>